<reference evidence="3" key="1">
    <citation type="submission" date="2013-02" db="EMBL/GenBank/DDBJ databases">
        <title>The Genome Sequence of Acinetobacter sp. NIPH 973.</title>
        <authorList>
            <consortium name="The Broad Institute Genome Sequencing Platform"/>
            <consortium name="The Broad Institute Genome Sequencing Center for Infectious Disease"/>
            <person name="Cerqueira G."/>
            <person name="Feldgarden M."/>
            <person name="Courvalin P."/>
            <person name="Perichon B."/>
            <person name="Grillot-Courvalin C."/>
            <person name="Clermont D."/>
            <person name="Rocha E."/>
            <person name="Yoon E.-J."/>
            <person name="Nemec A."/>
            <person name="Walker B."/>
            <person name="Young S.K."/>
            <person name="Zeng Q."/>
            <person name="Gargeya S."/>
            <person name="Fitzgerald M."/>
            <person name="Haas B."/>
            <person name="Abouelleil A."/>
            <person name="Alvarado L."/>
            <person name="Arachchi H.M."/>
            <person name="Berlin A.M."/>
            <person name="Chapman S.B."/>
            <person name="Dewar J."/>
            <person name="Goldberg J."/>
            <person name="Griggs A."/>
            <person name="Gujja S."/>
            <person name="Hansen M."/>
            <person name="Howarth C."/>
            <person name="Imamovic A."/>
            <person name="Larimer J."/>
            <person name="McCowan C."/>
            <person name="Murphy C."/>
            <person name="Neiman D."/>
            <person name="Pearson M."/>
            <person name="Priest M."/>
            <person name="Roberts A."/>
            <person name="Saif S."/>
            <person name="Shea T."/>
            <person name="Sisk P."/>
            <person name="Sykes S."/>
            <person name="Wortman J."/>
            <person name="Nusbaum C."/>
            <person name="Birren B."/>
        </authorList>
    </citation>
    <scope>NUCLEOTIDE SEQUENCE [LARGE SCALE GENOMIC DNA]</scope>
    <source>
        <strain evidence="3">NIPH 973</strain>
    </source>
</reference>
<dbReference type="HOGENOM" id="CLU_3408444_0_0_6"/>
<evidence type="ECO:0000256" key="1">
    <source>
        <dbReference type="SAM" id="MobiDB-lite"/>
    </source>
</evidence>
<protein>
    <submittedName>
        <fullName evidence="2">Uncharacterized protein</fullName>
    </submittedName>
</protein>
<feature type="region of interest" description="Disordered" evidence="1">
    <location>
        <begin position="1"/>
        <end position="29"/>
    </location>
</feature>
<proteinExistence type="predicted"/>
<dbReference type="Proteomes" id="UP000013065">
    <property type="component" value="Unassembled WGS sequence"/>
</dbReference>
<evidence type="ECO:0000313" key="2">
    <source>
        <dbReference type="EMBL" id="ENU41874.1"/>
    </source>
</evidence>
<evidence type="ECO:0000313" key="3">
    <source>
        <dbReference type="Proteomes" id="UP000013065"/>
    </source>
</evidence>
<dbReference type="EMBL" id="APOO01000022">
    <property type="protein sequence ID" value="ENU41874.1"/>
    <property type="molecule type" value="Genomic_DNA"/>
</dbReference>
<comment type="caution">
    <text evidence="2">The sequence shown here is derived from an EMBL/GenBank/DDBJ whole genome shotgun (WGS) entry which is preliminary data.</text>
</comment>
<gene>
    <name evidence="2" type="ORF">F985_02761</name>
</gene>
<organism evidence="2 3">
    <name type="scientific">Acinetobacter seifertii</name>
    <dbReference type="NCBI Taxonomy" id="1530123"/>
    <lineage>
        <taxon>Bacteria</taxon>
        <taxon>Pseudomonadati</taxon>
        <taxon>Pseudomonadota</taxon>
        <taxon>Gammaproteobacteria</taxon>
        <taxon>Moraxellales</taxon>
        <taxon>Moraxellaceae</taxon>
        <taxon>Acinetobacter</taxon>
        <taxon>Acinetobacter calcoaceticus/baumannii complex</taxon>
    </lineage>
</organism>
<accession>N8S7S7</accession>
<dbReference type="AlphaFoldDB" id="N8S7S7"/>
<name>N8S7S7_9GAMM</name>
<reference evidence="2 3" key="2">
    <citation type="journal article" date="2015" name="Int. J. Syst. Evol. Microbiol.">
        <title>Acinetobacter seifertii sp. nov., a member of the Acinetobacter calcoaceticus-Acinetobacter baumannii complex isolated from human clinical specimens.</title>
        <authorList>
            <person name="Nemec A."/>
            <person name="Krizova L."/>
            <person name="Maixnerova M."/>
            <person name="Sedo O."/>
            <person name="Brisse S."/>
            <person name="Higgins P.G."/>
        </authorList>
    </citation>
    <scope>NUCLEOTIDE SEQUENCE [LARGE SCALE GENOMIC DNA]</scope>
    <source>
        <strain evidence="2 3">NIPH 973</strain>
    </source>
</reference>
<sequence length="29" mass="3529">MREKIGQCQTMKMKYDPRQYRGQQIPLNS</sequence>